<gene>
    <name evidence="2" type="ORF">L1785_16550</name>
</gene>
<feature type="transmembrane region" description="Helical" evidence="1">
    <location>
        <begin position="93"/>
        <end position="112"/>
    </location>
</feature>
<evidence type="ECO:0000313" key="2">
    <source>
        <dbReference type="EMBL" id="MCF4122590.1"/>
    </source>
</evidence>
<proteinExistence type="predicted"/>
<dbReference type="Pfam" id="PF20221">
    <property type="entry name" value="DUF6580"/>
    <property type="match status" value="1"/>
</dbReference>
<dbReference type="AlphaFoldDB" id="A0AA41QFN6"/>
<keyword evidence="3" id="KW-1185">Reference proteome</keyword>
<dbReference type="InterPro" id="IPR046487">
    <property type="entry name" value="DUF6580"/>
</dbReference>
<protein>
    <submittedName>
        <fullName evidence="2">Uncharacterized protein</fullName>
    </submittedName>
</protein>
<evidence type="ECO:0000256" key="1">
    <source>
        <dbReference type="SAM" id="Phobius"/>
    </source>
</evidence>
<reference evidence="2" key="1">
    <citation type="submission" date="2022-01" db="EMBL/GenBank/DDBJ databases">
        <title>Antribacter sp. nov., isolated from Guizhou of China.</title>
        <authorList>
            <person name="Chengliang C."/>
            <person name="Ya Z."/>
        </authorList>
    </citation>
    <scope>NUCLEOTIDE SEQUENCE</scope>
    <source>
        <strain evidence="2">KLBMP 9083</strain>
    </source>
</reference>
<dbReference type="EMBL" id="JAKGSG010000045">
    <property type="protein sequence ID" value="MCF4122590.1"/>
    <property type="molecule type" value="Genomic_DNA"/>
</dbReference>
<evidence type="ECO:0000313" key="3">
    <source>
        <dbReference type="Proteomes" id="UP001165405"/>
    </source>
</evidence>
<dbReference type="RefSeq" id="WP_236090389.1">
    <property type="nucleotide sequence ID" value="NZ_JAKGSG010000045.1"/>
</dbReference>
<keyword evidence="1" id="KW-0812">Transmembrane</keyword>
<keyword evidence="1" id="KW-0472">Membrane</keyword>
<comment type="caution">
    <text evidence="2">The sequence shown here is derived from an EMBL/GenBank/DDBJ whole genome shotgun (WGS) entry which is preliminary data.</text>
</comment>
<name>A0AA41QFN6_9MICO</name>
<feature type="transmembrane region" description="Helical" evidence="1">
    <location>
        <begin position="124"/>
        <end position="150"/>
    </location>
</feature>
<sequence length="208" mass="22428">MEARDVLTPDGRSDGLTARDLLARWWRPAVVVLVAVAAVVWRLVREDLGAPPNLELTTAATFLAALLLRHRLAALVPLVVVVASDLALGNTSILLFTWSAWAVIGLAALPVRRLGRWGTGLRRFGVAAGFGVAGSVWFFLWTNFGVWLMGRESYYAPGLDGLLASYVAGLPFLRTMLLGNLVLVPLAAACAALVERLEHRVPVLVTAH</sequence>
<feature type="transmembrane region" description="Helical" evidence="1">
    <location>
        <begin position="170"/>
        <end position="194"/>
    </location>
</feature>
<dbReference type="Proteomes" id="UP001165405">
    <property type="component" value="Unassembled WGS sequence"/>
</dbReference>
<feature type="transmembrane region" description="Helical" evidence="1">
    <location>
        <begin position="25"/>
        <end position="44"/>
    </location>
</feature>
<accession>A0AA41QFN6</accession>
<keyword evidence="1" id="KW-1133">Transmembrane helix</keyword>
<organism evidence="2 3">
    <name type="scientific">Antribacter soli</name>
    <dbReference type="NCBI Taxonomy" id="2910976"/>
    <lineage>
        <taxon>Bacteria</taxon>
        <taxon>Bacillati</taxon>
        <taxon>Actinomycetota</taxon>
        <taxon>Actinomycetes</taxon>
        <taxon>Micrococcales</taxon>
        <taxon>Promicromonosporaceae</taxon>
        <taxon>Antribacter</taxon>
    </lineage>
</organism>